<dbReference type="Proteomes" id="UP000316270">
    <property type="component" value="Chromosome 3"/>
</dbReference>
<reference evidence="1 2" key="1">
    <citation type="submission" date="2019-07" db="EMBL/GenBank/DDBJ databases">
        <title>Finished genome of Venturia effusa.</title>
        <authorList>
            <person name="Young C.A."/>
            <person name="Cox M.P."/>
            <person name="Ganley A.R.D."/>
            <person name="David W.J."/>
        </authorList>
    </citation>
    <scope>NUCLEOTIDE SEQUENCE [LARGE SCALE GENOMIC DNA]</scope>
    <source>
        <strain evidence="2">albino</strain>
    </source>
</reference>
<proteinExistence type="predicted"/>
<accession>A0A517L2C7</accession>
<gene>
    <name evidence="1" type="ORF">FKW77_010356</name>
</gene>
<evidence type="ECO:0000313" key="2">
    <source>
        <dbReference type="Proteomes" id="UP000316270"/>
    </source>
</evidence>
<dbReference type="EMBL" id="CP042187">
    <property type="protein sequence ID" value="QDS69785.1"/>
    <property type="molecule type" value="Genomic_DNA"/>
</dbReference>
<name>A0A517L2C7_9PEZI</name>
<sequence>MHSHIFVVCASSKSVIYKHFQENANDPKNKIQWTGGISLSKAKGSVGGNQEGNCDDAITLIKNTAKAKAVVSAALADGTDSAACSKHWAIMAFDPTASSQEQLPLERFLAEGAVERAAIFGVDEAGTLSSRNGCMCKGVGPEIEILEYSDGRNKASDNAEQVLEFSVVKNLTEV</sequence>
<evidence type="ECO:0000313" key="1">
    <source>
        <dbReference type="EMBL" id="QDS69785.1"/>
    </source>
</evidence>
<protein>
    <submittedName>
        <fullName evidence="1">Uncharacterized protein</fullName>
    </submittedName>
</protein>
<keyword evidence="2" id="KW-1185">Reference proteome</keyword>
<dbReference type="OrthoDB" id="3547690at2759"/>
<dbReference type="AlphaFoldDB" id="A0A517L2C7"/>
<organism evidence="1 2">
    <name type="scientific">Venturia effusa</name>
    <dbReference type="NCBI Taxonomy" id="50376"/>
    <lineage>
        <taxon>Eukaryota</taxon>
        <taxon>Fungi</taxon>
        <taxon>Dikarya</taxon>
        <taxon>Ascomycota</taxon>
        <taxon>Pezizomycotina</taxon>
        <taxon>Dothideomycetes</taxon>
        <taxon>Pleosporomycetidae</taxon>
        <taxon>Venturiales</taxon>
        <taxon>Venturiaceae</taxon>
        <taxon>Venturia</taxon>
    </lineage>
</organism>